<accession>A0A9X8ZDW4</accession>
<dbReference type="NCBIfam" id="TIGR02254">
    <property type="entry name" value="YjjG_YfnB"/>
    <property type="match status" value="1"/>
</dbReference>
<gene>
    <name evidence="1" type="ORF">FC678_20930</name>
</gene>
<proteinExistence type="predicted"/>
<dbReference type="Pfam" id="PF13419">
    <property type="entry name" value="HAD_2"/>
    <property type="match status" value="1"/>
</dbReference>
<dbReference type="InterPro" id="IPR052550">
    <property type="entry name" value="Pyrimidine_5'-ntase_YjjG"/>
</dbReference>
<dbReference type="NCBIfam" id="TIGR01549">
    <property type="entry name" value="HAD-SF-IA-v1"/>
    <property type="match status" value="1"/>
</dbReference>
<sequence length="252" mass="29664">MRYLLLLYCSFRYITTKRWIGMNKYKHIIFDLDDTILDFQDSEEKALKQIITLYELPYNKQTIACYKRINDGLWHQLEEGLISREEVLTTRFSLFLKEFHIDENGAKVEAMYREHLNQGHKTVTHAQELLNALSKQDYKLYIGTNGVGKTQRKRLGGAKLQGYFEQLFISEEIGYEKPNPHFFYYIFDALHTSRKEEFLMIGDRLTSDIQGAINVGIDCVWFNPKRSMPKSCSPKSTYTIPNLMQIMDLLEE</sequence>
<dbReference type="InterPro" id="IPR011951">
    <property type="entry name" value="HAD-SF_hydro_IA_YjjG/PynA"/>
</dbReference>
<dbReference type="EMBL" id="SZNT01000400">
    <property type="protein sequence ID" value="TKH08221.1"/>
    <property type="molecule type" value="Genomic_DNA"/>
</dbReference>
<dbReference type="InterPro" id="IPR023214">
    <property type="entry name" value="HAD_sf"/>
</dbReference>
<dbReference type="SFLD" id="SFLDG01129">
    <property type="entry name" value="C1.5:_HAD__Beta-PGM__Phosphata"/>
    <property type="match status" value="1"/>
</dbReference>
<dbReference type="InterPro" id="IPR023198">
    <property type="entry name" value="PGP-like_dom2"/>
</dbReference>
<dbReference type="SUPFAM" id="SSF56784">
    <property type="entry name" value="HAD-like"/>
    <property type="match status" value="1"/>
</dbReference>
<name>A0A9X8ZDW4_9BACI</name>
<dbReference type="SFLD" id="SFLDS00003">
    <property type="entry name" value="Haloacid_Dehalogenase"/>
    <property type="match status" value="1"/>
</dbReference>
<protein>
    <submittedName>
        <fullName evidence="1">Noncanonical pyrimidine nucleotidase, YjjG family</fullName>
    </submittedName>
</protein>
<dbReference type="AlphaFoldDB" id="A0A9X8ZDW4"/>
<evidence type="ECO:0000313" key="1">
    <source>
        <dbReference type="EMBL" id="TKH08221.1"/>
    </source>
</evidence>
<dbReference type="InterPro" id="IPR041492">
    <property type="entry name" value="HAD_2"/>
</dbReference>
<comment type="caution">
    <text evidence="1">The sequence shown here is derived from an EMBL/GenBank/DDBJ whole genome shotgun (WGS) entry which is preliminary data.</text>
</comment>
<dbReference type="GO" id="GO:0008253">
    <property type="term" value="F:5'-nucleotidase activity"/>
    <property type="evidence" value="ECO:0007669"/>
    <property type="project" value="InterPro"/>
</dbReference>
<dbReference type="PRINTS" id="PR00413">
    <property type="entry name" value="HADHALOGNASE"/>
</dbReference>
<dbReference type="SFLD" id="SFLDG01135">
    <property type="entry name" value="C1.5.6:_HAD__Beta-PGM__Phospha"/>
    <property type="match status" value="1"/>
</dbReference>
<dbReference type="Gene3D" id="1.10.150.240">
    <property type="entry name" value="Putative phosphatase, domain 2"/>
    <property type="match status" value="1"/>
</dbReference>
<dbReference type="InterPro" id="IPR036412">
    <property type="entry name" value="HAD-like_sf"/>
</dbReference>
<organism evidence="1 2">
    <name type="scientific">Peribacillus simplex</name>
    <dbReference type="NCBI Taxonomy" id="1478"/>
    <lineage>
        <taxon>Bacteria</taxon>
        <taxon>Bacillati</taxon>
        <taxon>Bacillota</taxon>
        <taxon>Bacilli</taxon>
        <taxon>Bacillales</taxon>
        <taxon>Bacillaceae</taxon>
        <taxon>Peribacillus</taxon>
    </lineage>
</organism>
<evidence type="ECO:0000313" key="2">
    <source>
        <dbReference type="Proteomes" id="UP000309170"/>
    </source>
</evidence>
<dbReference type="InterPro" id="IPR006439">
    <property type="entry name" value="HAD-SF_hydro_IA"/>
</dbReference>
<reference evidence="1 2" key="1">
    <citation type="journal article" date="2019" name="Environ. Microbiol.">
        <title>An active ?-lactamase is a part of an orchestrated cell wall stress resistance network of Bacillus subtilis and related rhizosphere species.</title>
        <authorList>
            <person name="Bucher T."/>
            <person name="Keren-Paz A."/>
            <person name="Hausser J."/>
            <person name="Olender T."/>
            <person name="Cytryn E."/>
            <person name="Kolodkin-Gal I."/>
        </authorList>
    </citation>
    <scope>NUCLEOTIDE SEQUENCE [LARGE SCALE GENOMIC DNA]</scope>
    <source>
        <strain evidence="1 2">I4</strain>
    </source>
</reference>
<dbReference type="CDD" id="cd04305">
    <property type="entry name" value="HAD_Neu5Ac-Pase_like"/>
    <property type="match status" value="1"/>
</dbReference>
<dbReference type="PANTHER" id="PTHR47478">
    <property type="match status" value="1"/>
</dbReference>
<dbReference type="PANTHER" id="PTHR47478:SF1">
    <property type="entry name" value="PYRIMIDINE 5'-NUCLEOTIDASE YJJG"/>
    <property type="match status" value="1"/>
</dbReference>
<dbReference type="Proteomes" id="UP000309170">
    <property type="component" value="Unassembled WGS sequence"/>
</dbReference>
<dbReference type="Gene3D" id="3.40.50.1000">
    <property type="entry name" value="HAD superfamily/HAD-like"/>
    <property type="match status" value="1"/>
</dbReference>